<dbReference type="PANTHER" id="PTHR36376:SF1">
    <property type="entry name" value="OS09G0514700 PROTEIN"/>
    <property type="match status" value="1"/>
</dbReference>
<feature type="region of interest" description="Disordered" evidence="1">
    <location>
        <begin position="445"/>
        <end position="472"/>
    </location>
</feature>
<evidence type="ECO:0000256" key="1">
    <source>
        <dbReference type="SAM" id="MobiDB-lite"/>
    </source>
</evidence>
<keyword evidence="4" id="KW-1185">Reference proteome</keyword>
<evidence type="ECO:0000256" key="2">
    <source>
        <dbReference type="SAM" id="SignalP"/>
    </source>
</evidence>
<protein>
    <submittedName>
        <fullName evidence="3">Uncharacterized protein</fullName>
    </submittedName>
</protein>
<evidence type="ECO:0000313" key="4">
    <source>
        <dbReference type="Proteomes" id="UP001189624"/>
    </source>
</evidence>
<dbReference type="AlphaFoldDB" id="A0AA86RXT4"/>
<evidence type="ECO:0000313" key="3">
    <source>
        <dbReference type="EMBL" id="CAJ1933329.1"/>
    </source>
</evidence>
<reference evidence="3" key="1">
    <citation type="submission" date="2023-10" db="EMBL/GenBank/DDBJ databases">
        <authorList>
            <person name="Domelevo Entfellner J.-B."/>
        </authorList>
    </citation>
    <scope>NUCLEOTIDE SEQUENCE</scope>
</reference>
<proteinExistence type="predicted"/>
<feature type="chain" id="PRO_5041722267" evidence="2">
    <location>
        <begin position="20"/>
        <end position="488"/>
    </location>
</feature>
<name>A0AA86RXT4_9FABA</name>
<dbReference type="EMBL" id="OY731399">
    <property type="protein sequence ID" value="CAJ1933329.1"/>
    <property type="molecule type" value="Genomic_DNA"/>
</dbReference>
<dbReference type="Gramene" id="rna-AYBTSS11_LOCUS6286">
    <property type="protein sequence ID" value="CAJ1933329.1"/>
    <property type="gene ID" value="gene-AYBTSS11_LOCUS6286"/>
</dbReference>
<feature type="compositionally biased region" description="Polar residues" evidence="1">
    <location>
        <begin position="453"/>
        <end position="471"/>
    </location>
</feature>
<feature type="signal peptide" evidence="2">
    <location>
        <begin position="1"/>
        <end position="19"/>
    </location>
</feature>
<gene>
    <name evidence="3" type="ORF">AYBTSS11_LOCUS6286</name>
</gene>
<dbReference type="Proteomes" id="UP001189624">
    <property type="component" value="Chromosome 2"/>
</dbReference>
<keyword evidence="2" id="KW-0732">Signal</keyword>
<sequence length="488" mass="53321">MDLLTLFCLSLRSFGSAFASELLLASFCKHGGRMHPMFDARSLSLSSQNPTSYYDIDFTEGKMRDKTMLICHQKSNGGVVEAGAPSVEKDFASSIKAATDAPPSSFEFYVWSDVGVSLHVDLNLSPADWINRFRNEVCISENMHGNKSRSLWQDLSDLAENSTQGKSSFLWSTNSGQIDEHDSQARSPSGFKLIKDDATGLDQQNTDVSPLISNSLTPCSTTIKLKDNLQVKNSTVSAELNVNVADNLMQDQSTLSAEVSNGALNNFICGAEFCAKGSSKKNMTFIKSLCESVVNSLSDPGILGLQNSKPDNECSEDCALLNDSCFAKAGAACAGASLSSSAGVQNSPGINCRKYASVSSYDNEGSLDFSDPKSTSPDMEEYRLVKTEIIFETDSNNFTSLTNEWEVGRIIDGRESSECSQFDDPLKKSSLDYDNQDFKIELSKKRKNRDSEIQGSNGKPTTTRVLRSMKNTGVKLPRRSMRLISKVL</sequence>
<accession>A0AA86RXT4</accession>
<dbReference type="PANTHER" id="PTHR36376">
    <property type="entry name" value="OS09G0514700 PROTEIN"/>
    <property type="match status" value="1"/>
</dbReference>
<organism evidence="3 4">
    <name type="scientific">Sphenostylis stenocarpa</name>
    <dbReference type="NCBI Taxonomy" id="92480"/>
    <lineage>
        <taxon>Eukaryota</taxon>
        <taxon>Viridiplantae</taxon>
        <taxon>Streptophyta</taxon>
        <taxon>Embryophyta</taxon>
        <taxon>Tracheophyta</taxon>
        <taxon>Spermatophyta</taxon>
        <taxon>Magnoliopsida</taxon>
        <taxon>eudicotyledons</taxon>
        <taxon>Gunneridae</taxon>
        <taxon>Pentapetalae</taxon>
        <taxon>rosids</taxon>
        <taxon>fabids</taxon>
        <taxon>Fabales</taxon>
        <taxon>Fabaceae</taxon>
        <taxon>Papilionoideae</taxon>
        <taxon>50 kb inversion clade</taxon>
        <taxon>NPAAA clade</taxon>
        <taxon>indigoferoid/millettioid clade</taxon>
        <taxon>Phaseoleae</taxon>
        <taxon>Sphenostylis</taxon>
    </lineage>
</organism>